<organism evidence="1">
    <name type="scientific">Triticum urartu</name>
    <name type="common">Red wild einkorn</name>
    <name type="synonym">Crithodium urartu</name>
    <dbReference type="NCBI Taxonomy" id="4572"/>
    <lineage>
        <taxon>Eukaryota</taxon>
        <taxon>Viridiplantae</taxon>
        <taxon>Streptophyta</taxon>
        <taxon>Embryophyta</taxon>
        <taxon>Tracheophyta</taxon>
        <taxon>Spermatophyta</taxon>
        <taxon>Magnoliopsida</taxon>
        <taxon>Liliopsida</taxon>
        <taxon>Poales</taxon>
        <taxon>Poaceae</taxon>
        <taxon>BOP clade</taxon>
        <taxon>Pooideae</taxon>
        <taxon>Triticodae</taxon>
        <taxon>Triticeae</taxon>
        <taxon>Triticinae</taxon>
        <taxon>Triticum</taxon>
    </lineage>
</organism>
<evidence type="ECO:0000313" key="1">
    <source>
        <dbReference type="EMBL" id="EMS63636.1"/>
    </source>
</evidence>
<reference evidence="1" key="1">
    <citation type="journal article" date="2013" name="Nature">
        <title>Draft genome of the wheat A-genome progenitor Triticum urartu.</title>
        <authorList>
            <person name="Ling H.Q."/>
            <person name="Zhao S."/>
            <person name="Liu D."/>
            <person name="Wang J."/>
            <person name="Sun H."/>
            <person name="Zhang C."/>
            <person name="Fan H."/>
            <person name="Li D."/>
            <person name="Dong L."/>
            <person name="Tao Y."/>
            <person name="Gao C."/>
            <person name="Wu H."/>
            <person name="Li Y."/>
            <person name="Cui Y."/>
            <person name="Guo X."/>
            <person name="Zheng S."/>
            <person name="Wang B."/>
            <person name="Yu K."/>
            <person name="Liang Q."/>
            <person name="Yang W."/>
            <person name="Lou X."/>
            <person name="Chen J."/>
            <person name="Feng M."/>
            <person name="Jian J."/>
            <person name="Zhang X."/>
            <person name="Luo G."/>
            <person name="Jiang Y."/>
            <person name="Liu J."/>
            <person name="Wang Z."/>
            <person name="Sha Y."/>
            <person name="Zhang B."/>
            <person name="Wu H."/>
            <person name="Tang D."/>
            <person name="Shen Q."/>
            <person name="Xue P."/>
            <person name="Zou S."/>
            <person name="Wang X."/>
            <person name="Liu X."/>
            <person name="Wang F."/>
            <person name="Yang Y."/>
            <person name="An X."/>
            <person name="Dong Z."/>
            <person name="Zhang K."/>
            <person name="Zhang X."/>
            <person name="Luo M.C."/>
            <person name="Dvorak J."/>
            <person name="Tong Y."/>
            <person name="Wang J."/>
            <person name="Yang H."/>
            <person name="Li Z."/>
            <person name="Wang D."/>
            <person name="Zhang A."/>
            <person name="Wang J."/>
        </authorList>
    </citation>
    <scope>NUCLEOTIDE SEQUENCE</scope>
</reference>
<name>M7ZVH1_TRIUA</name>
<sequence>MAVSLHHRISSSSRLVARSPPTILPVLYLAAEELIEEFGDKVKWKRKVNGVLVASSKAKSKKCASQPTK</sequence>
<gene>
    <name evidence="1" type="ORF">TRIUR3_30968</name>
</gene>
<accession>M7ZVH1</accession>
<dbReference type="EMBL" id="KD066719">
    <property type="protein sequence ID" value="EMS63636.1"/>
    <property type="molecule type" value="Genomic_DNA"/>
</dbReference>
<protein>
    <submittedName>
        <fullName evidence="1">Uncharacterized protein</fullName>
    </submittedName>
</protein>
<dbReference type="AlphaFoldDB" id="M7ZVH1"/>
<proteinExistence type="predicted"/>